<dbReference type="InterPro" id="IPR034197">
    <property type="entry name" value="Peptidases_S8_3"/>
</dbReference>
<dbReference type="PANTHER" id="PTHR10795">
    <property type="entry name" value="PROPROTEIN CONVERTASE SUBTILISIN/KEXIN"/>
    <property type="match status" value="1"/>
</dbReference>
<feature type="domain" description="Inhibitor I9" evidence="13">
    <location>
        <begin position="37"/>
        <end position="149"/>
    </location>
</feature>
<dbReference type="InterPro" id="IPR041469">
    <property type="entry name" value="Subtilisin-like_FN3"/>
</dbReference>
<dbReference type="Pfam" id="PF00082">
    <property type="entry name" value="Peptidase_S8"/>
    <property type="match status" value="1"/>
</dbReference>
<comment type="caution">
    <text evidence="15">The sequence shown here is derived from an EMBL/GenBank/DDBJ whole genome shotgun (WGS) entry which is preliminary data.</text>
</comment>
<keyword evidence="3 9" id="KW-0645">Protease</keyword>
<organism evidence="15 16">
    <name type="scientific">Lithospermum erythrorhizon</name>
    <name type="common">Purple gromwell</name>
    <name type="synonym">Lithospermum officinale var. erythrorhizon</name>
    <dbReference type="NCBI Taxonomy" id="34254"/>
    <lineage>
        <taxon>Eukaryota</taxon>
        <taxon>Viridiplantae</taxon>
        <taxon>Streptophyta</taxon>
        <taxon>Embryophyta</taxon>
        <taxon>Tracheophyta</taxon>
        <taxon>Spermatophyta</taxon>
        <taxon>Magnoliopsida</taxon>
        <taxon>eudicotyledons</taxon>
        <taxon>Gunneridae</taxon>
        <taxon>Pentapetalae</taxon>
        <taxon>asterids</taxon>
        <taxon>lamiids</taxon>
        <taxon>Boraginales</taxon>
        <taxon>Boraginaceae</taxon>
        <taxon>Boraginoideae</taxon>
        <taxon>Lithospermeae</taxon>
        <taxon>Lithospermum</taxon>
    </lineage>
</organism>
<evidence type="ECO:0000256" key="11">
    <source>
        <dbReference type="SAM" id="SignalP"/>
    </source>
</evidence>
<comment type="similarity">
    <text evidence="2 9 10">Belongs to the peptidase S8 family.</text>
</comment>
<feature type="signal peptide" evidence="11">
    <location>
        <begin position="1"/>
        <end position="26"/>
    </location>
</feature>
<dbReference type="Pfam" id="PF05922">
    <property type="entry name" value="Inhibitor_I9"/>
    <property type="match status" value="1"/>
</dbReference>
<dbReference type="AlphaFoldDB" id="A0AAV3QVC7"/>
<dbReference type="Pfam" id="PF17766">
    <property type="entry name" value="fn3_6"/>
    <property type="match status" value="1"/>
</dbReference>
<keyword evidence="16" id="KW-1185">Reference proteome</keyword>
<dbReference type="PROSITE" id="PS51892">
    <property type="entry name" value="SUBTILASE"/>
    <property type="match status" value="1"/>
</dbReference>
<evidence type="ECO:0000256" key="9">
    <source>
        <dbReference type="PROSITE-ProRule" id="PRU01240"/>
    </source>
</evidence>
<evidence type="ECO:0000259" key="13">
    <source>
        <dbReference type="Pfam" id="PF05922"/>
    </source>
</evidence>
<dbReference type="PROSITE" id="PS00138">
    <property type="entry name" value="SUBTILASE_SER"/>
    <property type="match status" value="1"/>
</dbReference>
<dbReference type="GO" id="GO:0006508">
    <property type="term" value="P:proteolysis"/>
    <property type="evidence" value="ECO:0007669"/>
    <property type="project" value="UniProtKB-KW"/>
</dbReference>
<dbReference type="InterPro" id="IPR045051">
    <property type="entry name" value="SBT"/>
</dbReference>
<dbReference type="GO" id="GO:0004252">
    <property type="term" value="F:serine-type endopeptidase activity"/>
    <property type="evidence" value="ECO:0007669"/>
    <property type="project" value="UniProtKB-UniRule"/>
</dbReference>
<evidence type="ECO:0000256" key="8">
    <source>
        <dbReference type="PIRSR" id="PIRSR615500-1"/>
    </source>
</evidence>
<protein>
    <submittedName>
        <fullName evidence="15">Serine protease</fullName>
    </submittedName>
</protein>
<dbReference type="InterPro" id="IPR000209">
    <property type="entry name" value="Peptidase_S8/S53_dom"/>
</dbReference>
<evidence type="ECO:0000256" key="7">
    <source>
        <dbReference type="ARBA" id="ARBA00023180"/>
    </source>
</evidence>
<feature type="chain" id="PRO_5043562321" evidence="11">
    <location>
        <begin position="27"/>
        <end position="845"/>
    </location>
</feature>
<evidence type="ECO:0000256" key="3">
    <source>
        <dbReference type="ARBA" id="ARBA00022670"/>
    </source>
</evidence>
<dbReference type="InterPro" id="IPR036852">
    <property type="entry name" value="Peptidase_S8/S53_dom_sf"/>
</dbReference>
<feature type="active site" description="Charge relay system" evidence="8 9">
    <location>
        <position position="184"/>
    </location>
</feature>
<keyword evidence="4 11" id="KW-0732">Signal</keyword>
<evidence type="ECO:0000256" key="10">
    <source>
        <dbReference type="RuleBase" id="RU003355"/>
    </source>
</evidence>
<evidence type="ECO:0000313" key="15">
    <source>
        <dbReference type="EMBL" id="GAA0166002.1"/>
    </source>
</evidence>
<evidence type="ECO:0000256" key="2">
    <source>
        <dbReference type="ARBA" id="ARBA00011073"/>
    </source>
</evidence>
<comment type="subcellular location">
    <subcellularLocation>
        <location evidence="1">Secreted</location>
    </subcellularLocation>
</comment>
<evidence type="ECO:0000256" key="4">
    <source>
        <dbReference type="ARBA" id="ARBA00022729"/>
    </source>
</evidence>
<evidence type="ECO:0000256" key="1">
    <source>
        <dbReference type="ARBA" id="ARBA00004613"/>
    </source>
</evidence>
<dbReference type="Proteomes" id="UP001454036">
    <property type="component" value="Unassembled WGS sequence"/>
</dbReference>
<gene>
    <name evidence="15" type="ORF">LIER_21262</name>
</gene>
<dbReference type="SUPFAM" id="SSF52743">
    <property type="entry name" value="Subtilisin-like"/>
    <property type="match status" value="1"/>
</dbReference>
<feature type="active site" description="Charge relay system" evidence="8 9">
    <location>
        <position position="259"/>
    </location>
</feature>
<reference evidence="15 16" key="1">
    <citation type="submission" date="2024-01" db="EMBL/GenBank/DDBJ databases">
        <title>The complete chloroplast genome sequence of Lithospermum erythrorhizon: insights into the phylogenetic relationship among Boraginaceae species and the maternal lineages of purple gromwells.</title>
        <authorList>
            <person name="Okada T."/>
            <person name="Watanabe K."/>
        </authorList>
    </citation>
    <scope>NUCLEOTIDE SEQUENCE [LARGE SCALE GENOMIC DNA]</scope>
</reference>
<dbReference type="Gene3D" id="2.60.40.2310">
    <property type="match status" value="1"/>
</dbReference>
<dbReference type="PROSITE" id="PS00136">
    <property type="entry name" value="SUBTILASE_ASP"/>
    <property type="match status" value="1"/>
</dbReference>
<sequence>MGCNNGVVVIMLLVLCLLICIKLSWGQETDEEDVNAVYIVTLKQAPSVRTHNVFDELKVVKGHHHKKKLKKHLIKPSNSSRTGRSYASRVSRVHDSLLKKVLRGEKYLKLYSYHYLINGFAVLITPQQADRLAMRREVSNVVLDFSVRTATTHTPQFLGLPEGAWRQEGGFEMAGEGIVIGFIDTGIDPTHPSFVDNASGKLYPVPDHFSGICEVTRDFPSGSCNRKLIGARHFAASAITRGIFNASEDYASPFDGDGHGTHTASVAAGNHGIPVVVADHSFGNASGMAPRAHIAVYKALYKRFGGFAADVVAAIDQAAQDGVDVLSLSITPNRRPPGIATFFNPIDMALLSAFKSGIFVIQAAGNTGPAPKSMSSFSPWIFTVGAASHDRVYSNFIVLGNNVTLPGVGLAPGTQNDSMYTLVSATHALNDTIAANDMYVGECQDASKFNRDAVQGNLLICIYSIRFVLGLSTTKQALETANNLSAAGVVFYMDPLVLGFQLNPIPMRLPGIIVSSPDDSMILLRYYNSSLERDSVSNKIVKFGAVASISGGIRANFSHSAPKVMYYSARGPDPEDTSLDDADILKPNLVAPGNFIWAAWSSGGTDSVEFQGENFAMMSGTSMAAPHIAGLAGLIKQKFPTFSPSAIASALSTTASLSDKFGGPIMAQRTYANPEVNQAPATPFDMGSGFVNATAALDPGLIFDTSYDDYISFLCGINGSNSVILNYTGVNCAVSSLTGADLNLPSITIARLNQTTSLERTVTNVAGNESYSVGWSAPYGVSMKVAPSHFFIATGEKQVLTFTFNTTTNNTYASFGRIGLFGNQGHVINFPLSIIVKIAYNTTSS</sequence>
<evidence type="ECO:0000256" key="6">
    <source>
        <dbReference type="ARBA" id="ARBA00022825"/>
    </source>
</evidence>
<feature type="active site" description="Charge relay system" evidence="8 9">
    <location>
        <position position="622"/>
    </location>
</feature>
<dbReference type="InterPro" id="IPR010259">
    <property type="entry name" value="S8pro/Inhibitor_I9"/>
</dbReference>
<dbReference type="EMBL" id="BAABME010005567">
    <property type="protein sequence ID" value="GAA0166002.1"/>
    <property type="molecule type" value="Genomic_DNA"/>
</dbReference>
<dbReference type="PRINTS" id="PR00723">
    <property type="entry name" value="SUBTILISIN"/>
</dbReference>
<dbReference type="Gene3D" id="3.30.70.80">
    <property type="entry name" value="Peptidase S8 propeptide/proteinase inhibitor I9"/>
    <property type="match status" value="1"/>
</dbReference>
<name>A0AAV3QVC7_LITER</name>
<dbReference type="CDD" id="cd04852">
    <property type="entry name" value="Peptidases_S8_3"/>
    <property type="match status" value="1"/>
</dbReference>
<dbReference type="CDD" id="cd02120">
    <property type="entry name" value="PA_subtilisin_like"/>
    <property type="match status" value="1"/>
</dbReference>
<feature type="domain" description="Peptidase S8/S53" evidence="12">
    <location>
        <begin position="175"/>
        <end position="660"/>
    </location>
</feature>
<accession>A0AAV3QVC7</accession>
<dbReference type="InterPro" id="IPR015500">
    <property type="entry name" value="Peptidase_S8_subtilisin-rel"/>
</dbReference>
<dbReference type="Gene3D" id="3.40.50.200">
    <property type="entry name" value="Peptidase S8/S53 domain"/>
    <property type="match status" value="1"/>
</dbReference>
<keyword evidence="7" id="KW-0325">Glycoprotein</keyword>
<keyword evidence="5 9" id="KW-0378">Hydrolase</keyword>
<evidence type="ECO:0000259" key="14">
    <source>
        <dbReference type="Pfam" id="PF17766"/>
    </source>
</evidence>
<keyword evidence="6 9" id="KW-0720">Serine protease</keyword>
<proteinExistence type="inferred from homology"/>
<evidence type="ECO:0000313" key="16">
    <source>
        <dbReference type="Proteomes" id="UP001454036"/>
    </source>
</evidence>
<evidence type="ECO:0000259" key="12">
    <source>
        <dbReference type="Pfam" id="PF00082"/>
    </source>
</evidence>
<dbReference type="InterPro" id="IPR023827">
    <property type="entry name" value="Peptidase_S8_Asp-AS"/>
</dbReference>
<dbReference type="FunFam" id="3.40.50.200:FF:000006">
    <property type="entry name" value="Subtilisin-like protease SBT1.5"/>
    <property type="match status" value="1"/>
</dbReference>
<dbReference type="InterPro" id="IPR037045">
    <property type="entry name" value="S8pro/Inhibitor_I9_sf"/>
</dbReference>
<dbReference type="GO" id="GO:0005576">
    <property type="term" value="C:extracellular region"/>
    <property type="evidence" value="ECO:0007669"/>
    <property type="project" value="UniProtKB-SubCell"/>
</dbReference>
<dbReference type="InterPro" id="IPR023828">
    <property type="entry name" value="Peptidase_S8_Ser-AS"/>
</dbReference>
<evidence type="ECO:0000256" key="5">
    <source>
        <dbReference type="ARBA" id="ARBA00022801"/>
    </source>
</evidence>
<dbReference type="Gene3D" id="3.50.30.30">
    <property type="match status" value="1"/>
</dbReference>
<feature type="domain" description="Subtilisin-like protease fibronectin type-III" evidence="14">
    <location>
        <begin position="741"/>
        <end position="834"/>
    </location>
</feature>